<dbReference type="RefSeq" id="WP_089412348.1">
    <property type="nucleotide sequence ID" value="NZ_FZQA01000003.1"/>
</dbReference>
<gene>
    <name evidence="2" type="ORF">SAMN06297382_1894</name>
</gene>
<keyword evidence="1" id="KW-1133">Transmembrane helix</keyword>
<evidence type="ECO:0000313" key="3">
    <source>
        <dbReference type="Proteomes" id="UP000198346"/>
    </source>
</evidence>
<feature type="transmembrane region" description="Helical" evidence="1">
    <location>
        <begin position="93"/>
        <end position="114"/>
    </location>
</feature>
<feature type="transmembrane region" description="Helical" evidence="1">
    <location>
        <begin position="44"/>
        <end position="60"/>
    </location>
</feature>
<organism evidence="2 3">
    <name type="scientific">Amphiplicatus metriothermophilus</name>
    <dbReference type="NCBI Taxonomy" id="1519374"/>
    <lineage>
        <taxon>Bacteria</taxon>
        <taxon>Pseudomonadati</taxon>
        <taxon>Pseudomonadota</taxon>
        <taxon>Alphaproteobacteria</taxon>
        <taxon>Parvularculales</taxon>
        <taxon>Parvularculaceae</taxon>
        <taxon>Amphiplicatus</taxon>
    </lineage>
</organism>
<keyword evidence="3" id="KW-1185">Reference proteome</keyword>
<dbReference type="EMBL" id="FZQA01000003">
    <property type="protein sequence ID" value="SNT73593.1"/>
    <property type="molecule type" value="Genomic_DNA"/>
</dbReference>
<reference evidence="2 3" key="1">
    <citation type="submission" date="2017-07" db="EMBL/GenBank/DDBJ databases">
        <authorList>
            <person name="Sun Z.S."/>
            <person name="Albrecht U."/>
            <person name="Echele G."/>
            <person name="Lee C.C."/>
        </authorList>
    </citation>
    <scope>NUCLEOTIDE SEQUENCE [LARGE SCALE GENOMIC DNA]</scope>
    <source>
        <strain evidence="2 3">CGMCC 1.12710</strain>
    </source>
</reference>
<dbReference type="Proteomes" id="UP000198346">
    <property type="component" value="Unassembled WGS sequence"/>
</dbReference>
<sequence>MMTRKKPPPLDPNVFRHAMSGLLVLTGLLHLGVGLLGDAGEMKTALIVMGVVYSALGAYVRAGGRTAVLIAMVVTAAGLGVGAVQYASRGGPVSLPLMFFIDVVILAAGGVWLARTAKKTRA</sequence>
<evidence type="ECO:0000313" key="2">
    <source>
        <dbReference type="EMBL" id="SNT73593.1"/>
    </source>
</evidence>
<protein>
    <submittedName>
        <fullName evidence="2">Uncharacterized protein</fullName>
    </submittedName>
</protein>
<keyword evidence="1" id="KW-0472">Membrane</keyword>
<evidence type="ECO:0000256" key="1">
    <source>
        <dbReference type="SAM" id="Phobius"/>
    </source>
</evidence>
<dbReference type="AlphaFoldDB" id="A0A239PU77"/>
<feature type="transmembrane region" description="Helical" evidence="1">
    <location>
        <begin position="67"/>
        <end position="87"/>
    </location>
</feature>
<name>A0A239PU77_9PROT</name>
<keyword evidence="1" id="KW-0812">Transmembrane</keyword>
<proteinExistence type="predicted"/>
<accession>A0A239PU77</accession>